<gene>
    <name evidence="1" type="ORF">KMW28_00325</name>
</gene>
<keyword evidence="2" id="KW-1185">Reference proteome</keyword>
<dbReference type="Proteomes" id="UP000678679">
    <property type="component" value="Chromosome 1"/>
</dbReference>
<dbReference type="RefSeq" id="WP_169665799.1">
    <property type="nucleotide sequence ID" value="NZ_CP076132.1"/>
</dbReference>
<evidence type="ECO:0000313" key="1">
    <source>
        <dbReference type="EMBL" id="QWG02066.1"/>
    </source>
</evidence>
<name>A0AAX1N6L2_9BACT</name>
<evidence type="ECO:0008006" key="3">
    <source>
        <dbReference type="Google" id="ProtNLM"/>
    </source>
</evidence>
<reference evidence="1 2" key="1">
    <citation type="submission" date="2021-05" db="EMBL/GenBank/DDBJ databases">
        <title>Comparative genomic studies on the polysaccharide-degrading batcterial strains of the Flammeovirga genus.</title>
        <authorList>
            <person name="Zewei F."/>
            <person name="Zheng Z."/>
            <person name="Yu L."/>
            <person name="Ruyue G."/>
            <person name="Yanhong M."/>
            <person name="Yuanyuan C."/>
            <person name="Jingyan G."/>
            <person name="Wenjun H."/>
        </authorList>
    </citation>
    <scope>NUCLEOTIDE SEQUENCE [LARGE SCALE GENOMIC DNA]</scope>
    <source>
        <strain evidence="1 2">NBRC:100898</strain>
    </source>
</reference>
<accession>A0AAX1N6L2</accession>
<dbReference type="AlphaFoldDB" id="A0AAX1N6L2"/>
<proteinExistence type="predicted"/>
<sequence length="348" mass="39285">MKYLFIIILLGGFRGVFAQDVPSGNPFWLNSVQNPALLSTSANKYKAAVRYAGSNQKYSYFNAGAEVGLLPKQGENTWGIGMNYQQIKYPLLSETSNESIINYQNITLPISYVIRDRNYGFSMGLSLGYEQYSLGDEIGVYYSQLNPNNAQNASSPSYSLNSRTEGTVDIGVGLSYFTHEHFIVSFSAKHLQHLLKSEDEISLFQQHYPLIETFGQYIWSNPLSNNAFITTAGYVWNKNSQRGYLSAELKLEIIKFGAGWTPFYQNERLEHFGFVSSSIAIPFGEKASLNRRGRIMKSSDNITLNVLYYPTVDRSTSIYPILEFTLGVNLSKDSYMDRLGKYATLPRN</sequence>
<evidence type="ECO:0000313" key="2">
    <source>
        <dbReference type="Proteomes" id="UP000678679"/>
    </source>
</evidence>
<organism evidence="1 2">
    <name type="scientific">Flammeovirga yaeyamensis</name>
    <dbReference type="NCBI Taxonomy" id="367791"/>
    <lineage>
        <taxon>Bacteria</taxon>
        <taxon>Pseudomonadati</taxon>
        <taxon>Bacteroidota</taxon>
        <taxon>Cytophagia</taxon>
        <taxon>Cytophagales</taxon>
        <taxon>Flammeovirgaceae</taxon>
        <taxon>Flammeovirga</taxon>
    </lineage>
</organism>
<protein>
    <recommendedName>
        <fullName evidence="3">Type IX secretion system membrane protein PorP/SprF</fullName>
    </recommendedName>
</protein>
<dbReference type="KEGG" id="fya:KMW28_00325"/>
<dbReference type="EMBL" id="CP076132">
    <property type="protein sequence ID" value="QWG02066.1"/>
    <property type="molecule type" value="Genomic_DNA"/>
</dbReference>